<reference evidence="2" key="1">
    <citation type="journal article" date="2019" name="Int. J. Syst. Evol. Microbiol.">
        <title>The Global Catalogue of Microorganisms (GCM) 10K type strain sequencing project: providing services to taxonomists for standard genome sequencing and annotation.</title>
        <authorList>
            <consortium name="The Broad Institute Genomics Platform"/>
            <consortium name="The Broad Institute Genome Sequencing Center for Infectious Disease"/>
            <person name="Wu L."/>
            <person name="Ma J."/>
        </authorList>
    </citation>
    <scope>NUCLEOTIDE SEQUENCE [LARGE SCALE GENOMIC DNA]</scope>
    <source>
        <strain evidence="2">KCTC 52277</strain>
    </source>
</reference>
<evidence type="ECO:0000313" key="2">
    <source>
        <dbReference type="Proteomes" id="UP001595621"/>
    </source>
</evidence>
<dbReference type="Pfam" id="PF01136">
    <property type="entry name" value="Peptidase_U32"/>
    <property type="match status" value="2"/>
</dbReference>
<gene>
    <name evidence="1" type="ORF">ACFOE0_18050</name>
</gene>
<protein>
    <submittedName>
        <fullName evidence="1">U32 family peptidase</fullName>
    </submittedName>
</protein>
<dbReference type="InterPro" id="IPR051454">
    <property type="entry name" value="RNA/ubiquinone_mod_enzymes"/>
</dbReference>
<evidence type="ECO:0000313" key="1">
    <source>
        <dbReference type="EMBL" id="MFC3140065.1"/>
    </source>
</evidence>
<dbReference type="PANTHER" id="PTHR30217">
    <property type="entry name" value="PEPTIDASE U32 FAMILY"/>
    <property type="match status" value="1"/>
</dbReference>
<sequence>MYQKDQFELLAPGGDLDAIKAAIAAGADAVYCGLDRFNARNRATNITLDLLDGVIELAHSHNCKIFLTLNIMLLESELPAMLRLLQQLQQTQVDGVIVQDLGLASLLKRHFPSLDVHASTQMNTHNPGQMKLLSGMGMSRVNLSRELSLPEITDLVAVGREINMLTEVFVHGSYCVGFSGVCYLSSARNGASGNRGRCSQPCREAYEPTAAGKQYPLNMKDNSAFMDLPALASAGVHSLKIEGRIKKPHYVFTTTESWRKQIDALCEGEQQSSDMSSLYTVFNRDFSNGYLMADVHHGMFIDNPRDHAPVYFSKLHRCETSDDIKRVKQQLYSTKTSIMQRMHRRIDAMEVPANKARSLKGTELNIPLPAGVGCTDIRPKLVVILDMAQLQDSRPESADIHYCVMLPDTLADSMDEVLAVFRQTPGLIPCFPAVVTGKHFEAARTLLDSVRPDWVMTHNLGVAQLARELQLPWVAGSQLNIANSAALDCLHNELNACGAVLSKELSGKQMERIVRPTEMWLMATLFEPNHLMTSRQCLLMQSVGCKKQRMNAGCLKRCSKSAGLQNLKDEPYVIHKARGSYNRLYSAKHSFTPELLQEQQGRFTHLIVDLRDIPTNTQLQGTLTEKLALFVQTIAGDDTDQALLQQRISTWQNNHYLKGV</sequence>
<dbReference type="PANTHER" id="PTHR30217:SF10">
    <property type="entry name" value="23S RRNA 5-HYDROXYCYTIDINE C2501 SYNTHASE"/>
    <property type="match status" value="1"/>
</dbReference>
<proteinExistence type="predicted"/>
<comment type="caution">
    <text evidence="1">The sequence shown here is derived from an EMBL/GenBank/DDBJ whole genome shotgun (WGS) entry which is preliminary data.</text>
</comment>
<dbReference type="Proteomes" id="UP001595621">
    <property type="component" value="Unassembled WGS sequence"/>
</dbReference>
<dbReference type="RefSeq" id="WP_248934006.1">
    <property type="nucleotide sequence ID" value="NZ_JAKILF010000001.1"/>
</dbReference>
<dbReference type="EMBL" id="JBHRTD010000018">
    <property type="protein sequence ID" value="MFC3140065.1"/>
    <property type="molecule type" value="Genomic_DNA"/>
</dbReference>
<accession>A0ABV7GJ61</accession>
<keyword evidence="2" id="KW-1185">Reference proteome</keyword>
<dbReference type="InterPro" id="IPR001539">
    <property type="entry name" value="Peptidase_U32"/>
</dbReference>
<organism evidence="1 2">
    <name type="scientific">Shewanella submarina</name>
    <dbReference type="NCBI Taxonomy" id="2016376"/>
    <lineage>
        <taxon>Bacteria</taxon>
        <taxon>Pseudomonadati</taxon>
        <taxon>Pseudomonadota</taxon>
        <taxon>Gammaproteobacteria</taxon>
        <taxon>Alteromonadales</taxon>
        <taxon>Shewanellaceae</taxon>
        <taxon>Shewanella</taxon>
    </lineage>
</organism>
<name>A0ABV7GJ61_9GAMM</name>